<dbReference type="OrthoDB" id="1470350at2759"/>
<evidence type="ECO:0000256" key="1">
    <source>
        <dbReference type="ARBA" id="ARBA00010617"/>
    </source>
</evidence>
<keyword evidence="3" id="KW-0349">Heme</keyword>
<evidence type="ECO:0000256" key="3">
    <source>
        <dbReference type="PIRSR" id="PIRSR602401-1"/>
    </source>
</evidence>
<dbReference type="GO" id="GO:0016705">
    <property type="term" value="F:oxidoreductase activity, acting on paired donors, with incorporation or reduction of molecular oxygen"/>
    <property type="evidence" value="ECO:0007669"/>
    <property type="project" value="InterPro"/>
</dbReference>
<dbReference type="GO" id="GO:0004497">
    <property type="term" value="F:monooxygenase activity"/>
    <property type="evidence" value="ECO:0007669"/>
    <property type="project" value="InterPro"/>
</dbReference>
<protein>
    <recommendedName>
        <fullName evidence="7">Cytochrome P450</fullName>
    </recommendedName>
</protein>
<comment type="cofactor">
    <cofactor evidence="3">
        <name>heme</name>
        <dbReference type="ChEBI" id="CHEBI:30413"/>
    </cofactor>
</comment>
<dbReference type="InterPro" id="IPR036396">
    <property type="entry name" value="Cyt_P450_sf"/>
</dbReference>
<dbReference type="EMBL" id="ML993588">
    <property type="protein sequence ID" value="KAF2169453.1"/>
    <property type="molecule type" value="Genomic_DNA"/>
</dbReference>
<evidence type="ECO:0008006" key="7">
    <source>
        <dbReference type="Google" id="ProtNLM"/>
    </source>
</evidence>
<dbReference type="PRINTS" id="PR00463">
    <property type="entry name" value="EP450I"/>
</dbReference>
<dbReference type="GO" id="GO:0020037">
    <property type="term" value="F:heme binding"/>
    <property type="evidence" value="ECO:0007669"/>
    <property type="project" value="InterPro"/>
</dbReference>
<dbReference type="InterPro" id="IPR050121">
    <property type="entry name" value="Cytochrome_P450_monoxygenase"/>
</dbReference>
<sequence length="495" mass="55548">MASSVFLVIYLSLGALFLQQIAQAFYNVFFSPLRKIPGPWYASITGIPKLYNAIIRRKQSRWSHDMHKKYGQYVRVAPDEVLIDDVVAFREVHRMGTHFLKTKIYKFLNPTPPGQPPYGLFQETDPVRHSNVRRMVSRGFSLGYLRTNWEGTVHERVKAVVEGMKKEAVSNHGEVDIYKWWPLMAGDVISTLMFGECPHAVEQGLDDELIAGYKLNDAGNGFAYSFPYIYHILKWLPIPSLKRAWAGNPVLIERGKRAVENSREVSQKANIFATVLAEAERDDPTLSDFEIALNAGVLVFAGTDTTATSLTYLVWAVLSNPSLMQDLENEVAQLQPPYTDEKLESLPVLNAVIKETLRLYGAAPAPLPRYVPREGAVLGGYYFPAGTTVATQAWTLHRNPKVFENPEVFDHKRWLGGLASREEVKASWAPYGAGSRICIGMHLADMELRMATAAFFREFRGAKLAASTTPESMEVDNTFLIEPHGHACRVVLPTK</sequence>
<gene>
    <name evidence="5" type="ORF">M409DRAFT_65111</name>
</gene>
<proteinExistence type="inferred from homology"/>
<dbReference type="Gene3D" id="1.10.630.10">
    <property type="entry name" value="Cytochrome P450"/>
    <property type="match status" value="1"/>
</dbReference>
<dbReference type="GeneID" id="54569646"/>
<dbReference type="PANTHER" id="PTHR24305">
    <property type="entry name" value="CYTOCHROME P450"/>
    <property type="match status" value="1"/>
</dbReference>
<accession>A0A6A6CRX1</accession>
<keyword evidence="3" id="KW-0479">Metal-binding</keyword>
<dbReference type="Pfam" id="PF00067">
    <property type="entry name" value="p450"/>
    <property type="match status" value="1"/>
</dbReference>
<dbReference type="AlphaFoldDB" id="A0A6A6CRX1"/>
<keyword evidence="6" id="KW-1185">Reference proteome</keyword>
<keyword evidence="3" id="KW-0408">Iron</keyword>
<organism evidence="5 6">
    <name type="scientific">Zasmidium cellare ATCC 36951</name>
    <dbReference type="NCBI Taxonomy" id="1080233"/>
    <lineage>
        <taxon>Eukaryota</taxon>
        <taxon>Fungi</taxon>
        <taxon>Dikarya</taxon>
        <taxon>Ascomycota</taxon>
        <taxon>Pezizomycotina</taxon>
        <taxon>Dothideomycetes</taxon>
        <taxon>Dothideomycetidae</taxon>
        <taxon>Mycosphaerellales</taxon>
        <taxon>Mycosphaerellaceae</taxon>
        <taxon>Zasmidium</taxon>
    </lineage>
</organism>
<evidence type="ECO:0000313" key="5">
    <source>
        <dbReference type="EMBL" id="KAF2169453.1"/>
    </source>
</evidence>
<evidence type="ECO:0000256" key="4">
    <source>
        <dbReference type="SAM" id="SignalP"/>
    </source>
</evidence>
<dbReference type="PANTHER" id="PTHR24305:SF96">
    <property type="entry name" value="CYTOCHROME P450 MONOOXYGENASE STCB-RELATED"/>
    <property type="match status" value="1"/>
</dbReference>
<dbReference type="InterPro" id="IPR002401">
    <property type="entry name" value="Cyt_P450_E_grp-I"/>
</dbReference>
<dbReference type="RefSeq" id="XP_033670342.1">
    <property type="nucleotide sequence ID" value="XM_033816374.1"/>
</dbReference>
<reference evidence="5" key="1">
    <citation type="journal article" date="2020" name="Stud. Mycol.">
        <title>101 Dothideomycetes genomes: a test case for predicting lifestyles and emergence of pathogens.</title>
        <authorList>
            <person name="Haridas S."/>
            <person name="Albert R."/>
            <person name="Binder M."/>
            <person name="Bloem J."/>
            <person name="Labutti K."/>
            <person name="Salamov A."/>
            <person name="Andreopoulos B."/>
            <person name="Baker S."/>
            <person name="Barry K."/>
            <person name="Bills G."/>
            <person name="Bluhm B."/>
            <person name="Cannon C."/>
            <person name="Castanera R."/>
            <person name="Culley D."/>
            <person name="Daum C."/>
            <person name="Ezra D."/>
            <person name="Gonzalez J."/>
            <person name="Henrissat B."/>
            <person name="Kuo A."/>
            <person name="Liang C."/>
            <person name="Lipzen A."/>
            <person name="Lutzoni F."/>
            <person name="Magnuson J."/>
            <person name="Mondo S."/>
            <person name="Nolan M."/>
            <person name="Ohm R."/>
            <person name="Pangilinan J."/>
            <person name="Park H.-J."/>
            <person name="Ramirez L."/>
            <person name="Alfaro M."/>
            <person name="Sun H."/>
            <person name="Tritt A."/>
            <person name="Yoshinaga Y."/>
            <person name="Zwiers L.-H."/>
            <person name="Turgeon B."/>
            <person name="Goodwin S."/>
            <person name="Spatafora J."/>
            <person name="Crous P."/>
            <person name="Grigoriev I."/>
        </authorList>
    </citation>
    <scope>NUCLEOTIDE SEQUENCE</scope>
    <source>
        <strain evidence="5">ATCC 36951</strain>
    </source>
</reference>
<comment type="similarity">
    <text evidence="1">Belongs to the cytochrome P450 family.</text>
</comment>
<dbReference type="Proteomes" id="UP000799537">
    <property type="component" value="Unassembled WGS sequence"/>
</dbReference>
<feature type="signal peptide" evidence="4">
    <location>
        <begin position="1"/>
        <end position="24"/>
    </location>
</feature>
<evidence type="ECO:0000313" key="6">
    <source>
        <dbReference type="Proteomes" id="UP000799537"/>
    </source>
</evidence>
<dbReference type="SUPFAM" id="SSF48264">
    <property type="entry name" value="Cytochrome P450"/>
    <property type="match status" value="1"/>
</dbReference>
<dbReference type="PRINTS" id="PR00385">
    <property type="entry name" value="P450"/>
</dbReference>
<feature type="chain" id="PRO_5025545439" description="Cytochrome P450" evidence="4">
    <location>
        <begin position="25"/>
        <end position="495"/>
    </location>
</feature>
<dbReference type="InterPro" id="IPR001128">
    <property type="entry name" value="Cyt_P450"/>
</dbReference>
<keyword evidence="4" id="KW-0732">Signal</keyword>
<dbReference type="GO" id="GO:0005506">
    <property type="term" value="F:iron ion binding"/>
    <property type="evidence" value="ECO:0007669"/>
    <property type="project" value="InterPro"/>
</dbReference>
<evidence type="ECO:0000256" key="2">
    <source>
        <dbReference type="ARBA" id="ARBA00023002"/>
    </source>
</evidence>
<dbReference type="CDD" id="cd11059">
    <property type="entry name" value="CYP_fungal"/>
    <property type="match status" value="1"/>
</dbReference>
<name>A0A6A6CRX1_ZASCE</name>
<keyword evidence="2" id="KW-0560">Oxidoreductase</keyword>
<feature type="binding site" description="axial binding residue" evidence="3">
    <location>
        <position position="438"/>
    </location>
    <ligand>
        <name>heme</name>
        <dbReference type="ChEBI" id="CHEBI:30413"/>
    </ligand>
    <ligandPart>
        <name>Fe</name>
        <dbReference type="ChEBI" id="CHEBI:18248"/>
    </ligandPart>
</feature>